<sequence>MNLTQSFKRLDDLLVEYQSYWNFVPFEQTTVPWNNAQLDALLSQTNSTSKIAENIFPKVHNWLNNSEKQTGVVNENWQKEVPFWLTNGIHGRKIEQIKQLCSHIKPIYPVLEWCAGKGHLGRLLSFQHQCEVVSAEWQSHLCQQGTELANKYQIPQKFIHTNVLQDPLNFIEVDQHIVALHACGDLHVTLLKHMQKVSSKQLHLAPCCYHLIAEDSYAALSQAGQASSLNIKRNILKLAVQAQVTGGKRITELRRKEVLWRLAYQALRADISGQTAYASLPSVNKSWFSGEFNAFAKWGLNHQNLQQPDFIDDEYYLEIGQEKALFTQKLESVRHVFQRALEYWLVLDKAIYLQDLGYQVKLKAFCDYHTTPRNLMIIAKRSDG</sequence>
<dbReference type="Proteomes" id="UP001467690">
    <property type="component" value="Unassembled WGS sequence"/>
</dbReference>
<evidence type="ECO:0000259" key="1">
    <source>
        <dbReference type="Pfam" id="PF13679"/>
    </source>
</evidence>
<name>A0ABV1RH82_9ALTE</name>
<protein>
    <submittedName>
        <fullName evidence="2">Methyltransferase</fullName>
    </submittedName>
</protein>
<keyword evidence="2" id="KW-0489">Methyltransferase</keyword>
<organism evidence="2 3">
    <name type="scientific">Catenovulum sediminis</name>
    <dbReference type="NCBI Taxonomy" id="1740262"/>
    <lineage>
        <taxon>Bacteria</taxon>
        <taxon>Pseudomonadati</taxon>
        <taxon>Pseudomonadota</taxon>
        <taxon>Gammaproteobacteria</taxon>
        <taxon>Alteromonadales</taxon>
        <taxon>Alteromonadaceae</taxon>
        <taxon>Catenovulum</taxon>
    </lineage>
</organism>
<dbReference type="EMBL" id="JBELOE010000197">
    <property type="protein sequence ID" value="MER2492087.1"/>
    <property type="molecule type" value="Genomic_DNA"/>
</dbReference>
<dbReference type="Pfam" id="PF13679">
    <property type="entry name" value="Methyltransf_32"/>
    <property type="match status" value="1"/>
</dbReference>
<dbReference type="RefSeq" id="WP_350401580.1">
    <property type="nucleotide sequence ID" value="NZ_JBELOE010000197.1"/>
</dbReference>
<feature type="domain" description="Methyltransferase" evidence="1">
    <location>
        <begin position="95"/>
        <end position="214"/>
    </location>
</feature>
<gene>
    <name evidence="2" type="ORF">ABS311_09350</name>
</gene>
<keyword evidence="3" id="KW-1185">Reference proteome</keyword>
<comment type="caution">
    <text evidence="2">The sequence shown here is derived from an EMBL/GenBank/DDBJ whole genome shotgun (WGS) entry which is preliminary data.</text>
</comment>
<dbReference type="PANTHER" id="PTHR13369:SF0">
    <property type="entry name" value="GLUTATHIONE S-TRANSFERASE C-TERMINAL DOMAIN-CONTAINING PROTEIN"/>
    <property type="match status" value="1"/>
</dbReference>
<accession>A0ABV1RH82</accession>
<keyword evidence="2" id="KW-0808">Transferase</keyword>
<dbReference type="InterPro" id="IPR025714">
    <property type="entry name" value="Methyltranfer_dom"/>
</dbReference>
<evidence type="ECO:0000313" key="2">
    <source>
        <dbReference type="EMBL" id="MER2492087.1"/>
    </source>
</evidence>
<reference evidence="2 3" key="1">
    <citation type="submission" date="2024-06" db="EMBL/GenBank/DDBJ databases">
        <authorList>
            <person name="Chen R.Y."/>
        </authorList>
    </citation>
    <scope>NUCLEOTIDE SEQUENCE [LARGE SCALE GENOMIC DNA]</scope>
    <source>
        <strain evidence="2 3">D2</strain>
    </source>
</reference>
<dbReference type="GO" id="GO:0032259">
    <property type="term" value="P:methylation"/>
    <property type="evidence" value="ECO:0007669"/>
    <property type="project" value="UniProtKB-KW"/>
</dbReference>
<evidence type="ECO:0000313" key="3">
    <source>
        <dbReference type="Proteomes" id="UP001467690"/>
    </source>
</evidence>
<dbReference type="PANTHER" id="PTHR13369">
    <property type="match status" value="1"/>
</dbReference>
<dbReference type="InterPro" id="IPR029063">
    <property type="entry name" value="SAM-dependent_MTases_sf"/>
</dbReference>
<proteinExistence type="predicted"/>
<dbReference type="SUPFAM" id="SSF53335">
    <property type="entry name" value="S-adenosyl-L-methionine-dependent methyltransferases"/>
    <property type="match status" value="1"/>
</dbReference>
<dbReference type="GO" id="GO:0008168">
    <property type="term" value="F:methyltransferase activity"/>
    <property type="evidence" value="ECO:0007669"/>
    <property type="project" value="UniProtKB-KW"/>
</dbReference>